<proteinExistence type="predicted"/>
<dbReference type="AlphaFoldDB" id="A0A401U4M1"/>
<name>A0A401U4M1_9BACT</name>
<evidence type="ECO:0000313" key="2">
    <source>
        <dbReference type="Proteomes" id="UP000288227"/>
    </source>
</evidence>
<dbReference type="EMBL" id="BHXQ01000001">
    <property type="protein sequence ID" value="GCC49841.1"/>
    <property type="molecule type" value="Genomic_DNA"/>
</dbReference>
<organism evidence="1 2">
    <name type="scientific">Chryseotalea sanaruensis</name>
    <dbReference type="NCBI Taxonomy" id="2482724"/>
    <lineage>
        <taxon>Bacteria</taxon>
        <taxon>Pseudomonadati</taxon>
        <taxon>Bacteroidota</taxon>
        <taxon>Cytophagia</taxon>
        <taxon>Cytophagales</taxon>
        <taxon>Chryseotaleaceae</taxon>
        <taxon>Chryseotalea</taxon>
    </lineage>
</organism>
<keyword evidence="2" id="KW-1185">Reference proteome</keyword>
<dbReference type="RefSeq" id="WP_127120510.1">
    <property type="nucleotide sequence ID" value="NZ_BHXQ01000001.1"/>
</dbReference>
<sequence>MAAYGFKVTVKGTARIFMVKFHPEGDEDLQISWHRQDAFKKYISDEFNIDVQGAFDFKLIVGARATTKYTYTIQIKDKGKWVELTKGTRELNNSNKDTVVDTVEIPLTIKALSKIV</sequence>
<dbReference type="Proteomes" id="UP000288227">
    <property type="component" value="Unassembled WGS sequence"/>
</dbReference>
<accession>A0A401U4M1</accession>
<evidence type="ECO:0000313" key="1">
    <source>
        <dbReference type="EMBL" id="GCC49841.1"/>
    </source>
</evidence>
<gene>
    <name evidence="1" type="ORF">SanaruYs_00550</name>
</gene>
<reference evidence="1 2" key="1">
    <citation type="submission" date="2018-11" db="EMBL/GenBank/DDBJ databases">
        <title>Chryseotalea sanarue gen. nov., sp., nov., a member of the family Cytophagaceae, isolated from a brackish lake in Hamamatsu Japan.</title>
        <authorList>
            <person name="Maejima Y."/>
            <person name="Iino T."/>
            <person name="Muraguchi Y."/>
            <person name="Fukuda K."/>
            <person name="Ohkuma M."/>
            <person name="Moriuchi R."/>
            <person name="Dohra H."/>
            <person name="Kimbara K."/>
            <person name="Shintani M."/>
        </authorList>
    </citation>
    <scope>NUCLEOTIDE SEQUENCE [LARGE SCALE GENOMIC DNA]</scope>
    <source>
        <strain evidence="1 2">Ys</strain>
    </source>
</reference>
<comment type="caution">
    <text evidence="1">The sequence shown here is derived from an EMBL/GenBank/DDBJ whole genome shotgun (WGS) entry which is preliminary data.</text>
</comment>
<protein>
    <submittedName>
        <fullName evidence="1">Uncharacterized protein</fullName>
    </submittedName>
</protein>